<dbReference type="InterPro" id="IPR003313">
    <property type="entry name" value="AraC-bd"/>
</dbReference>
<dbReference type="InterPro" id="IPR018060">
    <property type="entry name" value="HTH_AraC"/>
</dbReference>
<dbReference type="GO" id="GO:0043565">
    <property type="term" value="F:sequence-specific DNA binding"/>
    <property type="evidence" value="ECO:0007669"/>
    <property type="project" value="InterPro"/>
</dbReference>
<accession>A0AAE3JBI1</accession>
<reference evidence="5 6" key="1">
    <citation type="submission" date="2021-10" db="EMBL/GenBank/DDBJ databases">
        <title>Anaerobic single-cell dispensing facilitates the cultivation of human gut bacteria.</title>
        <authorList>
            <person name="Afrizal A."/>
        </authorList>
    </citation>
    <scope>NUCLEOTIDE SEQUENCE [LARGE SCALE GENOMIC DNA]</scope>
    <source>
        <strain evidence="5 6">CLA-AA-H224</strain>
    </source>
</reference>
<evidence type="ECO:0000256" key="3">
    <source>
        <dbReference type="ARBA" id="ARBA00023163"/>
    </source>
</evidence>
<dbReference type="PROSITE" id="PS01124">
    <property type="entry name" value="HTH_ARAC_FAMILY_2"/>
    <property type="match status" value="1"/>
</dbReference>
<dbReference type="SUPFAM" id="SSF51215">
    <property type="entry name" value="Regulatory protein AraC"/>
    <property type="match status" value="1"/>
</dbReference>
<dbReference type="SUPFAM" id="SSF46689">
    <property type="entry name" value="Homeodomain-like"/>
    <property type="match status" value="2"/>
</dbReference>
<name>A0AAE3JBI1_9FIRM</name>
<dbReference type="InterPro" id="IPR037923">
    <property type="entry name" value="HTH-like"/>
</dbReference>
<dbReference type="InterPro" id="IPR009057">
    <property type="entry name" value="Homeodomain-like_sf"/>
</dbReference>
<dbReference type="Gene3D" id="2.60.120.10">
    <property type="entry name" value="Jelly Rolls"/>
    <property type="match status" value="1"/>
</dbReference>
<dbReference type="PANTHER" id="PTHR43280:SF2">
    <property type="entry name" value="HTH-TYPE TRANSCRIPTIONAL REGULATOR EXSA"/>
    <property type="match status" value="1"/>
</dbReference>
<dbReference type="PROSITE" id="PS00041">
    <property type="entry name" value="HTH_ARAC_FAMILY_1"/>
    <property type="match status" value="1"/>
</dbReference>
<dbReference type="SMART" id="SM00342">
    <property type="entry name" value="HTH_ARAC"/>
    <property type="match status" value="1"/>
</dbReference>
<dbReference type="Pfam" id="PF02311">
    <property type="entry name" value="AraC_binding"/>
    <property type="match status" value="1"/>
</dbReference>
<evidence type="ECO:0000256" key="1">
    <source>
        <dbReference type="ARBA" id="ARBA00023015"/>
    </source>
</evidence>
<dbReference type="InterPro" id="IPR018062">
    <property type="entry name" value="HTH_AraC-typ_CS"/>
</dbReference>
<evidence type="ECO:0000313" key="6">
    <source>
        <dbReference type="Proteomes" id="UP001198200"/>
    </source>
</evidence>
<dbReference type="Proteomes" id="UP001198200">
    <property type="component" value="Unassembled WGS sequence"/>
</dbReference>
<dbReference type="GO" id="GO:0003700">
    <property type="term" value="F:DNA-binding transcription factor activity"/>
    <property type="evidence" value="ECO:0007669"/>
    <property type="project" value="InterPro"/>
</dbReference>
<keyword evidence="2" id="KW-0238">DNA-binding</keyword>
<dbReference type="Gene3D" id="1.10.10.60">
    <property type="entry name" value="Homeodomain-like"/>
    <property type="match status" value="2"/>
</dbReference>
<sequence length="292" mass="34723">MESELQKKQLLLAADEMPLLRECAFFKSEDGFVHPNRVLDFDVLIYVVSGSVQVVEDDQEYCILPGELLFLKHGCHHYGTKRNPPMTSWYYFHFYLPEITAQTRFDPFESFTYARSLNKENHSFFYQLPKKMKLESYSNIAQMQEICDLFEKRNPLERLLQNTMLCSLLLNLYHDSESDRKVALSRQRTDQMIAYLQKHCEEKFSSVDIETYMGLSYKHLNDVFKKETGMTLQKYHCQMRMERAARLLQQTDLTVTQISERLGFDEVFYFSNVFKKQMKLSPMSYRKKCVRI</sequence>
<dbReference type="AlphaFoldDB" id="A0AAE3JBI1"/>
<gene>
    <name evidence="5" type="ORF">LKD48_06950</name>
</gene>
<proteinExistence type="predicted"/>
<keyword evidence="6" id="KW-1185">Reference proteome</keyword>
<protein>
    <submittedName>
        <fullName evidence="5">AraC family transcriptional regulator</fullName>
    </submittedName>
</protein>
<dbReference type="PANTHER" id="PTHR43280">
    <property type="entry name" value="ARAC-FAMILY TRANSCRIPTIONAL REGULATOR"/>
    <property type="match status" value="1"/>
</dbReference>
<evidence type="ECO:0000259" key="4">
    <source>
        <dbReference type="PROSITE" id="PS01124"/>
    </source>
</evidence>
<dbReference type="InterPro" id="IPR014710">
    <property type="entry name" value="RmlC-like_jellyroll"/>
</dbReference>
<evidence type="ECO:0000313" key="5">
    <source>
        <dbReference type="EMBL" id="MCC2221380.1"/>
    </source>
</evidence>
<keyword evidence="1" id="KW-0805">Transcription regulation</keyword>
<feature type="domain" description="HTH araC/xylS-type" evidence="4">
    <location>
        <begin position="190"/>
        <end position="288"/>
    </location>
</feature>
<dbReference type="Pfam" id="PF12833">
    <property type="entry name" value="HTH_18"/>
    <property type="match status" value="1"/>
</dbReference>
<dbReference type="EMBL" id="JAJEQN010000013">
    <property type="protein sequence ID" value="MCC2221380.1"/>
    <property type="molecule type" value="Genomic_DNA"/>
</dbReference>
<comment type="caution">
    <text evidence="5">The sequence shown here is derived from an EMBL/GenBank/DDBJ whole genome shotgun (WGS) entry which is preliminary data.</text>
</comment>
<keyword evidence="3" id="KW-0804">Transcription</keyword>
<dbReference type="RefSeq" id="WP_308731575.1">
    <property type="nucleotide sequence ID" value="NZ_JAJEQN010000013.1"/>
</dbReference>
<evidence type="ECO:0000256" key="2">
    <source>
        <dbReference type="ARBA" id="ARBA00023125"/>
    </source>
</evidence>
<organism evidence="5 6">
    <name type="scientific">Anthropogastromicrobium aceti</name>
    <dbReference type="NCBI Taxonomy" id="2981768"/>
    <lineage>
        <taxon>Bacteria</taxon>
        <taxon>Bacillati</taxon>
        <taxon>Bacillota</taxon>
        <taxon>Clostridia</taxon>
        <taxon>Lachnospirales</taxon>
        <taxon>Lachnospiraceae</taxon>
        <taxon>Anthropogastromicrobium</taxon>
    </lineage>
</organism>